<dbReference type="EMBL" id="CADCUD010000037">
    <property type="protein sequence ID" value="CAA9315430.1"/>
    <property type="molecule type" value="Genomic_DNA"/>
</dbReference>
<dbReference type="InterPro" id="IPR002781">
    <property type="entry name" value="TM_pro_TauE-like"/>
</dbReference>
<gene>
    <name evidence="9" type="ORF">AVDCRST_MAG46-465</name>
</gene>
<comment type="subcellular location">
    <subcellularLocation>
        <location evidence="1 8">Cell membrane</location>
        <topology evidence="1 8">Multi-pass membrane protein</topology>
    </subcellularLocation>
</comment>
<dbReference type="PANTHER" id="PTHR30269">
    <property type="entry name" value="TRANSMEMBRANE PROTEIN YFCA"/>
    <property type="match status" value="1"/>
</dbReference>
<feature type="transmembrane region" description="Helical" evidence="8">
    <location>
        <begin position="42"/>
        <end position="63"/>
    </location>
</feature>
<evidence type="ECO:0000256" key="1">
    <source>
        <dbReference type="ARBA" id="ARBA00004651"/>
    </source>
</evidence>
<evidence type="ECO:0000256" key="8">
    <source>
        <dbReference type="RuleBase" id="RU363041"/>
    </source>
</evidence>
<evidence type="ECO:0000256" key="4">
    <source>
        <dbReference type="ARBA" id="ARBA00022475"/>
    </source>
</evidence>
<dbReference type="InterPro" id="IPR052017">
    <property type="entry name" value="TSUP"/>
</dbReference>
<sequence length="267" mass="27243">MSWGDGTLIALAGLVAGLINVMVGSGTLVTFPTLLALGYPPLVANVSNTVGLVPGSLAGVVGYRRELRDQRTRVLRLATASLIGGSAGAALLLTLPSAAFDAIVPVLIGLGVLLVAIQPWVTARLKVRSERRALVAAGGDRDAVPQVVKPPHGSAVVWILVLFTGVYGGYFGAAQGVLLLAVMGIGIGDDMQRLNAVKNLLAMLVNAVAGVIFIARADVDWRVVALIAGGSVVGGLIGARVGRALPPLAFRVFVVVVGVVAIVALVL</sequence>
<keyword evidence="3" id="KW-0813">Transport</keyword>
<name>A0A6J4KU53_9ACTN</name>
<proteinExistence type="inferred from homology"/>
<feature type="transmembrane region" description="Helical" evidence="8">
    <location>
        <begin position="7"/>
        <end position="30"/>
    </location>
</feature>
<feature type="transmembrane region" description="Helical" evidence="8">
    <location>
        <begin position="102"/>
        <end position="122"/>
    </location>
</feature>
<dbReference type="GO" id="GO:0005886">
    <property type="term" value="C:plasma membrane"/>
    <property type="evidence" value="ECO:0007669"/>
    <property type="project" value="UniProtKB-SubCell"/>
</dbReference>
<evidence type="ECO:0000256" key="6">
    <source>
        <dbReference type="ARBA" id="ARBA00022989"/>
    </source>
</evidence>
<keyword evidence="7 8" id="KW-0472">Membrane</keyword>
<dbReference type="AlphaFoldDB" id="A0A6J4KU53"/>
<keyword evidence="5 8" id="KW-0812">Transmembrane</keyword>
<dbReference type="Pfam" id="PF01925">
    <property type="entry name" value="TauE"/>
    <property type="match status" value="1"/>
</dbReference>
<reference evidence="9" key="1">
    <citation type="submission" date="2020-02" db="EMBL/GenBank/DDBJ databases">
        <authorList>
            <person name="Meier V. D."/>
        </authorList>
    </citation>
    <scope>NUCLEOTIDE SEQUENCE</scope>
    <source>
        <strain evidence="9">AVDCRST_MAG46</strain>
    </source>
</reference>
<feature type="transmembrane region" description="Helical" evidence="8">
    <location>
        <begin position="248"/>
        <end position="266"/>
    </location>
</feature>
<keyword evidence="6 8" id="KW-1133">Transmembrane helix</keyword>
<dbReference type="PANTHER" id="PTHR30269:SF0">
    <property type="entry name" value="MEMBRANE TRANSPORTER PROTEIN YFCA-RELATED"/>
    <property type="match status" value="1"/>
</dbReference>
<feature type="transmembrane region" description="Helical" evidence="8">
    <location>
        <begin position="155"/>
        <end position="188"/>
    </location>
</feature>
<feature type="transmembrane region" description="Helical" evidence="8">
    <location>
        <begin position="223"/>
        <end position="242"/>
    </location>
</feature>
<evidence type="ECO:0000256" key="3">
    <source>
        <dbReference type="ARBA" id="ARBA00022448"/>
    </source>
</evidence>
<protein>
    <recommendedName>
        <fullName evidence="8">Probable membrane transporter protein</fullName>
    </recommendedName>
</protein>
<organism evidence="9">
    <name type="scientific">uncultured Nocardioidaceae bacterium</name>
    <dbReference type="NCBI Taxonomy" id="253824"/>
    <lineage>
        <taxon>Bacteria</taxon>
        <taxon>Bacillati</taxon>
        <taxon>Actinomycetota</taxon>
        <taxon>Actinomycetes</taxon>
        <taxon>Propionibacteriales</taxon>
        <taxon>Nocardioidaceae</taxon>
        <taxon>environmental samples</taxon>
    </lineage>
</organism>
<comment type="similarity">
    <text evidence="2 8">Belongs to the 4-toluene sulfonate uptake permease (TSUP) (TC 2.A.102) family.</text>
</comment>
<keyword evidence="4 8" id="KW-1003">Cell membrane</keyword>
<evidence type="ECO:0000256" key="2">
    <source>
        <dbReference type="ARBA" id="ARBA00009142"/>
    </source>
</evidence>
<feature type="transmembrane region" description="Helical" evidence="8">
    <location>
        <begin position="75"/>
        <end position="96"/>
    </location>
</feature>
<evidence type="ECO:0000256" key="5">
    <source>
        <dbReference type="ARBA" id="ARBA00022692"/>
    </source>
</evidence>
<evidence type="ECO:0000256" key="7">
    <source>
        <dbReference type="ARBA" id="ARBA00023136"/>
    </source>
</evidence>
<feature type="transmembrane region" description="Helical" evidence="8">
    <location>
        <begin position="200"/>
        <end position="216"/>
    </location>
</feature>
<accession>A0A6J4KU53</accession>
<evidence type="ECO:0000313" key="9">
    <source>
        <dbReference type="EMBL" id="CAA9315430.1"/>
    </source>
</evidence>